<dbReference type="Proteomes" id="UP000460287">
    <property type="component" value="Unassembled WGS sequence"/>
</dbReference>
<evidence type="ECO:0000259" key="7">
    <source>
        <dbReference type="PROSITE" id="PS50110"/>
    </source>
</evidence>
<dbReference type="InterPro" id="IPR001789">
    <property type="entry name" value="Sig_transdc_resp-reg_receiver"/>
</dbReference>
<dbReference type="InterPro" id="IPR058245">
    <property type="entry name" value="NreC/VraR/RcsB-like_REC"/>
</dbReference>
<gene>
    <name evidence="8" type="ORF">FYJ33_05970</name>
</gene>
<evidence type="ECO:0000256" key="5">
    <source>
        <dbReference type="ARBA" id="ARBA00024867"/>
    </source>
</evidence>
<keyword evidence="2" id="KW-0805">Transcription regulation</keyword>
<dbReference type="PROSITE" id="PS50110">
    <property type="entry name" value="RESPONSE_REGULATORY"/>
    <property type="match status" value="1"/>
</dbReference>
<evidence type="ECO:0000256" key="4">
    <source>
        <dbReference type="ARBA" id="ARBA00023163"/>
    </source>
</evidence>
<keyword evidence="3" id="KW-0238">DNA-binding</keyword>
<dbReference type="RefSeq" id="WP_154530842.1">
    <property type="nucleotide sequence ID" value="NZ_VULX01000006.1"/>
</dbReference>
<dbReference type="EMBL" id="VULX01000006">
    <property type="protein sequence ID" value="MSR90962.1"/>
    <property type="molecule type" value="Genomic_DNA"/>
</dbReference>
<dbReference type="GO" id="GO:0003677">
    <property type="term" value="F:DNA binding"/>
    <property type="evidence" value="ECO:0007669"/>
    <property type="project" value="UniProtKB-KW"/>
</dbReference>
<keyword evidence="4" id="KW-0804">Transcription</keyword>
<name>A0A7X2T0U4_9CLOT</name>
<organism evidence="8 9">
    <name type="scientific">Inconstantimicrobium porci</name>
    <dbReference type="NCBI Taxonomy" id="2652291"/>
    <lineage>
        <taxon>Bacteria</taxon>
        <taxon>Bacillati</taxon>
        <taxon>Bacillota</taxon>
        <taxon>Clostridia</taxon>
        <taxon>Eubacteriales</taxon>
        <taxon>Clostridiaceae</taxon>
        <taxon>Inconstantimicrobium</taxon>
    </lineage>
</organism>
<dbReference type="InterPro" id="IPR039420">
    <property type="entry name" value="WalR-like"/>
</dbReference>
<dbReference type="GO" id="GO:0000160">
    <property type="term" value="P:phosphorelay signal transduction system"/>
    <property type="evidence" value="ECO:0007669"/>
    <property type="project" value="InterPro"/>
</dbReference>
<dbReference type="SMART" id="SM00448">
    <property type="entry name" value="REC"/>
    <property type="match status" value="1"/>
</dbReference>
<feature type="modified residue" description="4-aspartylphosphate" evidence="6">
    <location>
        <position position="56"/>
    </location>
</feature>
<evidence type="ECO:0000256" key="6">
    <source>
        <dbReference type="PROSITE-ProRule" id="PRU00169"/>
    </source>
</evidence>
<evidence type="ECO:0000256" key="2">
    <source>
        <dbReference type="ARBA" id="ARBA00023015"/>
    </source>
</evidence>
<comment type="caution">
    <text evidence="8">The sequence shown here is derived from an EMBL/GenBank/DDBJ whole genome shotgun (WGS) entry which is preliminary data.</text>
</comment>
<evidence type="ECO:0000256" key="1">
    <source>
        <dbReference type="ARBA" id="ARBA00018672"/>
    </source>
</evidence>
<accession>A0A7X2T0U4</accession>
<dbReference type="PANTHER" id="PTHR43214:SF40">
    <property type="entry name" value="TRANSCRIPTIONAL REGULATORY PROTEIN LNRK"/>
    <property type="match status" value="1"/>
</dbReference>
<dbReference type="PANTHER" id="PTHR43214">
    <property type="entry name" value="TWO-COMPONENT RESPONSE REGULATOR"/>
    <property type="match status" value="1"/>
</dbReference>
<dbReference type="InterPro" id="IPR011006">
    <property type="entry name" value="CheY-like_superfamily"/>
</dbReference>
<keyword evidence="9" id="KW-1185">Reference proteome</keyword>
<dbReference type="Gene3D" id="3.40.50.2300">
    <property type="match status" value="1"/>
</dbReference>
<dbReference type="Pfam" id="PF00072">
    <property type="entry name" value="Response_reg"/>
    <property type="match status" value="1"/>
</dbReference>
<keyword evidence="6" id="KW-0597">Phosphoprotein</keyword>
<dbReference type="AlphaFoldDB" id="A0A7X2T0U4"/>
<reference evidence="8 9" key="1">
    <citation type="submission" date="2019-08" db="EMBL/GenBank/DDBJ databases">
        <title>In-depth cultivation of the pig gut microbiome towards novel bacterial diversity and tailored functional studies.</title>
        <authorList>
            <person name="Wylensek D."/>
            <person name="Hitch T.C.A."/>
            <person name="Clavel T."/>
        </authorList>
    </citation>
    <scope>NUCLEOTIDE SEQUENCE [LARGE SCALE GENOMIC DNA]</scope>
    <source>
        <strain evidence="8 9">WCA-383-APC-5B</strain>
    </source>
</reference>
<sequence>MDKIKVIIADDSDFVRDGLKIILNLDDEFYVVGCAASGKEAVNLAIKNKTDVILMDIQMPEMSGIEATREIVSIGLGKVLILTTFDDYDLVKQAIINGAKGYIMKNHTPDKLKQMIKSQNSACCILPYWQEIKFYVII</sequence>
<comment type="function">
    <text evidence="5">May play the central regulatory role in sporulation. It may be an element of the effector pathway responsible for the activation of sporulation genes in response to nutritional stress. Spo0A may act in concert with spo0H (a sigma factor) to control the expression of some genes that are critical to the sporulation process.</text>
</comment>
<evidence type="ECO:0000313" key="8">
    <source>
        <dbReference type="EMBL" id="MSR90962.1"/>
    </source>
</evidence>
<dbReference type="SUPFAM" id="SSF52172">
    <property type="entry name" value="CheY-like"/>
    <property type="match status" value="1"/>
</dbReference>
<evidence type="ECO:0000313" key="9">
    <source>
        <dbReference type="Proteomes" id="UP000460287"/>
    </source>
</evidence>
<evidence type="ECO:0000256" key="3">
    <source>
        <dbReference type="ARBA" id="ARBA00023125"/>
    </source>
</evidence>
<protein>
    <recommendedName>
        <fullName evidence="1">Stage 0 sporulation protein A homolog</fullName>
    </recommendedName>
</protein>
<proteinExistence type="predicted"/>
<feature type="domain" description="Response regulatory" evidence="7">
    <location>
        <begin position="5"/>
        <end position="120"/>
    </location>
</feature>
<dbReference type="CDD" id="cd17535">
    <property type="entry name" value="REC_NarL-like"/>
    <property type="match status" value="1"/>
</dbReference>